<evidence type="ECO:0000256" key="1">
    <source>
        <dbReference type="SAM" id="SignalP"/>
    </source>
</evidence>
<reference evidence="2 3" key="1">
    <citation type="submission" date="2018-11" db="EMBL/GenBank/DDBJ databases">
        <title>Flavobacterium sp. nov., YIM 102600 draft genome.</title>
        <authorList>
            <person name="Li G."/>
            <person name="Jiang Y."/>
        </authorList>
    </citation>
    <scope>NUCLEOTIDE SEQUENCE [LARGE SCALE GENOMIC DNA]</scope>
    <source>
        <strain evidence="2 3">YIM 102600</strain>
    </source>
</reference>
<dbReference type="InterPro" id="IPR026341">
    <property type="entry name" value="T9SS_type_B"/>
</dbReference>
<protein>
    <submittedName>
        <fullName evidence="2">Gliding motility-associated C-terminal domain-containing protein</fullName>
    </submittedName>
</protein>
<organism evidence="2 3">
    <name type="scientific">Flavobacterium macacae</name>
    <dbReference type="NCBI Taxonomy" id="2488993"/>
    <lineage>
        <taxon>Bacteria</taxon>
        <taxon>Pseudomonadati</taxon>
        <taxon>Bacteroidota</taxon>
        <taxon>Flavobacteriia</taxon>
        <taxon>Flavobacteriales</taxon>
        <taxon>Flavobacteriaceae</taxon>
        <taxon>Flavobacterium</taxon>
    </lineage>
</organism>
<dbReference type="NCBIfam" id="TIGR04131">
    <property type="entry name" value="Bac_Flav_CTERM"/>
    <property type="match status" value="1"/>
</dbReference>
<sequence>MSPKISCLFKANFSHTIFLLFLILFSGSSNAQCAGEDASITICDIPNVANQTVNLFSLLGGSPTPGGIWTDLQQSGGLNVNTGILNVQNVNESDMYVFVYTVNNSSCVDNVATVTVTVGGYSGVNNPNGSACDDNAAVNLFQFIGNFPNPQINGTWSDDSNTGSLTGNLLNATTSGLGTFQFTYTMPAIGTCPAHSTIINVTVHPAPDSGSPQNLILCDSEDLSQYSNLNLLNYLTGQDAGGEWSENGTSELSSPQDTFINVQNIYNTFGPGEYSFSYTVKPSHPICTAMTSTVLIVIEQQIDFTGSILVVDSDICEDEIGLASFMATLTQGIEAVPNGEYSIQYQITGPIPSGNTVLANFVNGVVTFPIPSISFPLVGAYTISIVSIHETGGYGACDHIIGTIFDILNVYPLPKINIGTLTISDACEDSDVQVTLSGNTNLTDGIYEITYNLSGSNTVTNQIVQFTVVGGVSNFIIPFHLLSNAGETTITIIHIVNLQTGCENTASLAQTFMLNPVPQGANLFITISDVCENQPVTVNIGGLGTMTNVQINYDLIGANTNSGTATLPVSNGNATLTIPISSLPNTGDTTFILQDIINVTTTCGLLNYGISETFTINENPEAPFATDLEFCINENAVVQDLVPNGSEFQWFDSPTSTTPLSNASPLVTGSYYVSEMSLLGCISPKTMVSVVVNEISAPTLHSGGQNFCGLTSPAPALFDLSQNVNFTGNLMWYNAPFGGIQLSDSEILQDGATYYGFDSSPVSSCISQNALVVTVSLLNCDQNQYSLMIPDGFSPNGDGINDTFNIPDIEFLFQNFSLEIYNRYGNLMYKGNRNTPDWDGRSNKGAMSDGVAPNGVYFYIVNFNKDNKAPQQGRLYLNR</sequence>
<keyword evidence="3" id="KW-1185">Reference proteome</keyword>
<dbReference type="AlphaFoldDB" id="A0A3P3WF61"/>
<dbReference type="OrthoDB" id="1236981at2"/>
<dbReference type="EMBL" id="RQVR01000002">
    <property type="protein sequence ID" value="RRJ93752.1"/>
    <property type="molecule type" value="Genomic_DNA"/>
</dbReference>
<keyword evidence="1" id="KW-0732">Signal</keyword>
<dbReference type="Proteomes" id="UP000271937">
    <property type="component" value="Unassembled WGS sequence"/>
</dbReference>
<comment type="caution">
    <text evidence="2">The sequence shown here is derived from an EMBL/GenBank/DDBJ whole genome shotgun (WGS) entry which is preliminary data.</text>
</comment>
<feature type="chain" id="PRO_5018048894" evidence="1">
    <location>
        <begin position="32"/>
        <end position="879"/>
    </location>
</feature>
<gene>
    <name evidence="2" type="ORF">EG849_02625</name>
</gene>
<proteinExistence type="predicted"/>
<name>A0A3P3WF61_9FLAO</name>
<evidence type="ECO:0000313" key="2">
    <source>
        <dbReference type="EMBL" id="RRJ93752.1"/>
    </source>
</evidence>
<evidence type="ECO:0000313" key="3">
    <source>
        <dbReference type="Proteomes" id="UP000271937"/>
    </source>
</evidence>
<dbReference type="RefSeq" id="WP_125011531.1">
    <property type="nucleotide sequence ID" value="NZ_RQVR01000002.1"/>
</dbReference>
<dbReference type="Pfam" id="PF13585">
    <property type="entry name" value="CHU_C"/>
    <property type="match status" value="1"/>
</dbReference>
<feature type="signal peptide" evidence="1">
    <location>
        <begin position="1"/>
        <end position="31"/>
    </location>
</feature>
<accession>A0A3P3WF61</accession>